<dbReference type="Proteomes" id="UP001153709">
    <property type="component" value="Chromosome 5"/>
</dbReference>
<dbReference type="PROSITE" id="PS50054">
    <property type="entry name" value="TYR_PHOSPHATASE_DUAL"/>
    <property type="match status" value="1"/>
</dbReference>
<keyword evidence="3" id="KW-0378">Hydrolase</keyword>
<evidence type="ECO:0000256" key="3">
    <source>
        <dbReference type="ARBA" id="ARBA00022801"/>
    </source>
</evidence>
<dbReference type="SMART" id="SM00404">
    <property type="entry name" value="PTPc_motif"/>
    <property type="match status" value="1"/>
</dbReference>
<evidence type="ECO:0000313" key="7">
    <source>
        <dbReference type="EMBL" id="CAG9835372.1"/>
    </source>
</evidence>
<dbReference type="FunFam" id="3.90.190.10:FF:000006">
    <property type="entry name" value="Dual specificity protein phosphatase CDC14B"/>
    <property type="match status" value="1"/>
</dbReference>
<dbReference type="InterPro" id="IPR016130">
    <property type="entry name" value="Tyr_Pase_AS"/>
</dbReference>
<dbReference type="InterPro" id="IPR044506">
    <property type="entry name" value="CDC14_C"/>
</dbReference>
<dbReference type="Gene3D" id="3.90.190.10">
    <property type="entry name" value="Protein tyrosine phosphatase superfamily"/>
    <property type="match status" value="2"/>
</dbReference>
<organism evidence="7 8">
    <name type="scientific">Diabrotica balteata</name>
    <name type="common">Banded cucumber beetle</name>
    <dbReference type="NCBI Taxonomy" id="107213"/>
    <lineage>
        <taxon>Eukaryota</taxon>
        <taxon>Metazoa</taxon>
        <taxon>Ecdysozoa</taxon>
        <taxon>Arthropoda</taxon>
        <taxon>Hexapoda</taxon>
        <taxon>Insecta</taxon>
        <taxon>Pterygota</taxon>
        <taxon>Neoptera</taxon>
        <taxon>Endopterygota</taxon>
        <taxon>Coleoptera</taxon>
        <taxon>Polyphaga</taxon>
        <taxon>Cucujiformia</taxon>
        <taxon>Chrysomeloidea</taxon>
        <taxon>Chrysomelidae</taxon>
        <taxon>Galerucinae</taxon>
        <taxon>Diabroticina</taxon>
        <taxon>Diabroticites</taxon>
        <taxon>Diabrotica</taxon>
    </lineage>
</organism>
<dbReference type="EC" id="3.1.3.48" evidence="2"/>
<proteinExistence type="inferred from homology"/>
<keyword evidence="4" id="KW-0904">Protein phosphatase</keyword>
<dbReference type="OrthoDB" id="266663at2759"/>
<dbReference type="InterPro" id="IPR000387">
    <property type="entry name" value="Tyr_Pase_dom"/>
</dbReference>
<evidence type="ECO:0000259" key="6">
    <source>
        <dbReference type="PROSITE" id="PS50056"/>
    </source>
</evidence>
<dbReference type="CDD" id="cd14499">
    <property type="entry name" value="CDC14_C"/>
    <property type="match status" value="1"/>
</dbReference>
<dbReference type="SMART" id="SM00195">
    <property type="entry name" value="DSPc"/>
    <property type="match status" value="1"/>
</dbReference>
<dbReference type="CDD" id="cd17657">
    <property type="entry name" value="CDC14_N"/>
    <property type="match status" value="1"/>
</dbReference>
<dbReference type="InterPro" id="IPR020422">
    <property type="entry name" value="TYR_PHOSPHATASE_DUAL_dom"/>
</dbReference>
<keyword evidence="8" id="KW-1185">Reference proteome</keyword>
<dbReference type="PROSITE" id="PS00383">
    <property type="entry name" value="TYR_PHOSPHATASE_1"/>
    <property type="match status" value="1"/>
</dbReference>
<dbReference type="AlphaFoldDB" id="A0A9N9T4E0"/>
<dbReference type="SUPFAM" id="SSF52799">
    <property type="entry name" value="(Phosphotyrosine protein) phosphatases II"/>
    <property type="match status" value="2"/>
</dbReference>
<gene>
    <name evidence="7" type="ORF">DIABBA_LOCUS8572</name>
</gene>
<sequence>MDKQINTPREADNYVEILHKQLYFAVLTGKEIIKLKYNNINNNKIVFICIDDEFYYENYYNDFGPFNISCLYKYCLKMRKYINSTKGEKCVVHYTCEYPEKKANAACLMGLFCIMYLNFQPKDIWNILQKLGPYKLFWDASIQSCGFHLRIIDCLYSLQRAITFNFVNFEDFDVSEYDLCDKLQYGHMNWLLPRKFLAFIGPADNRTAHSPHFYIKYFLNNDVKTIIRLNVASYNASAFTQVGIEHFDLIFPDGSTPSKEVLIKFLAITEAAPSAIAVHCKAGLGRTGSLIGAYLIKHYQMTAREAIAWMRLCRPGSVIGQQQLWLQKVESWLWKAGIEYRLKQFGAVDAIPKHVYGIYSKQWLKDREKVITETRRKLRPTLARTQLSKVSEKNISLSVDSFAKISRTQKQNRRKMTEDNAHSLKNFTKLLGDVRVPNKRPSTLGNSLIRKTGYNSPSYSLVPSFAKSSFTSRNERVRFEQLFTPVPDKRKTQKITQGDRLNKIKASWYSNRTSEYRPYSENVTYRKLLSNFS</sequence>
<reference evidence="7" key="1">
    <citation type="submission" date="2022-01" db="EMBL/GenBank/DDBJ databases">
        <authorList>
            <person name="King R."/>
        </authorList>
    </citation>
    <scope>NUCLEOTIDE SEQUENCE</scope>
</reference>
<feature type="domain" description="Tyrosine specific protein phosphatases" evidence="6">
    <location>
        <begin position="260"/>
        <end position="325"/>
    </location>
</feature>
<comment type="similarity">
    <text evidence="1">Belongs to the protein-tyrosine phosphatase family. Non-receptor class CDC14 subfamily.</text>
</comment>
<dbReference type="PROSITE" id="PS50056">
    <property type="entry name" value="TYR_PHOSPHATASE_2"/>
    <property type="match status" value="1"/>
</dbReference>
<name>A0A9N9T4E0_DIABA</name>
<dbReference type="InterPro" id="IPR050561">
    <property type="entry name" value="PTP"/>
</dbReference>
<dbReference type="InterPro" id="IPR029021">
    <property type="entry name" value="Prot-tyrosine_phosphatase-like"/>
</dbReference>
<dbReference type="Pfam" id="PF14671">
    <property type="entry name" value="DSPn"/>
    <property type="match status" value="1"/>
</dbReference>
<dbReference type="InterPro" id="IPR029260">
    <property type="entry name" value="DSPn"/>
</dbReference>
<accession>A0A9N9T4E0</accession>
<evidence type="ECO:0000256" key="1">
    <source>
        <dbReference type="ARBA" id="ARBA00007315"/>
    </source>
</evidence>
<evidence type="ECO:0000313" key="8">
    <source>
        <dbReference type="Proteomes" id="UP001153709"/>
    </source>
</evidence>
<feature type="domain" description="Tyrosine-protein phosphatase" evidence="5">
    <location>
        <begin position="187"/>
        <end position="337"/>
    </location>
</feature>
<evidence type="ECO:0000256" key="4">
    <source>
        <dbReference type="ARBA" id="ARBA00022912"/>
    </source>
</evidence>
<dbReference type="PANTHER" id="PTHR23339">
    <property type="entry name" value="TYROSINE SPECIFIC PROTEIN PHOSPHATASE AND DUAL SPECIFICITY PROTEIN PHOSPHATASE"/>
    <property type="match status" value="1"/>
</dbReference>
<evidence type="ECO:0000259" key="5">
    <source>
        <dbReference type="PROSITE" id="PS50054"/>
    </source>
</evidence>
<dbReference type="InterPro" id="IPR003595">
    <property type="entry name" value="Tyr_Pase_cat"/>
</dbReference>
<dbReference type="Pfam" id="PF22785">
    <property type="entry name" value="Tc-R-P"/>
    <property type="match status" value="1"/>
</dbReference>
<protein>
    <recommendedName>
        <fullName evidence="2">protein-tyrosine-phosphatase</fullName>
        <ecNumber evidence="2">3.1.3.48</ecNumber>
    </recommendedName>
</protein>
<dbReference type="GO" id="GO:0004725">
    <property type="term" value="F:protein tyrosine phosphatase activity"/>
    <property type="evidence" value="ECO:0007669"/>
    <property type="project" value="UniProtKB-EC"/>
</dbReference>
<evidence type="ECO:0000256" key="2">
    <source>
        <dbReference type="ARBA" id="ARBA00013064"/>
    </source>
</evidence>
<dbReference type="EMBL" id="OU898280">
    <property type="protein sequence ID" value="CAG9835372.1"/>
    <property type="molecule type" value="Genomic_DNA"/>
</dbReference>